<reference evidence="2" key="1">
    <citation type="submission" date="2014-11" db="EMBL/GenBank/DDBJ databases">
        <authorList>
            <person name="Amaro Gonzalez C."/>
        </authorList>
    </citation>
    <scope>NUCLEOTIDE SEQUENCE</scope>
</reference>
<organism evidence="2">
    <name type="scientific">Anguilla anguilla</name>
    <name type="common">European freshwater eel</name>
    <name type="synonym">Muraena anguilla</name>
    <dbReference type="NCBI Taxonomy" id="7936"/>
    <lineage>
        <taxon>Eukaryota</taxon>
        <taxon>Metazoa</taxon>
        <taxon>Chordata</taxon>
        <taxon>Craniata</taxon>
        <taxon>Vertebrata</taxon>
        <taxon>Euteleostomi</taxon>
        <taxon>Actinopterygii</taxon>
        <taxon>Neopterygii</taxon>
        <taxon>Teleostei</taxon>
        <taxon>Anguilliformes</taxon>
        <taxon>Anguillidae</taxon>
        <taxon>Anguilla</taxon>
    </lineage>
</organism>
<dbReference type="EMBL" id="GBXM01030097">
    <property type="protein sequence ID" value="JAH78480.1"/>
    <property type="molecule type" value="Transcribed_RNA"/>
</dbReference>
<evidence type="ECO:0000256" key="1">
    <source>
        <dbReference type="SAM" id="MobiDB-lite"/>
    </source>
</evidence>
<evidence type="ECO:0000313" key="2">
    <source>
        <dbReference type="EMBL" id="JAH78480.1"/>
    </source>
</evidence>
<name>A0A0E9VM48_ANGAN</name>
<sequence length="22" mass="2368">MAALRMIAGTGSNRTFKLGRES</sequence>
<feature type="region of interest" description="Disordered" evidence="1">
    <location>
        <begin position="1"/>
        <end position="22"/>
    </location>
</feature>
<reference evidence="2" key="2">
    <citation type="journal article" date="2015" name="Fish Shellfish Immunol.">
        <title>Early steps in the European eel (Anguilla anguilla)-Vibrio vulnificus interaction in the gills: Role of the RtxA13 toxin.</title>
        <authorList>
            <person name="Callol A."/>
            <person name="Pajuelo D."/>
            <person name="Ebbesson L."/>
            <person name="Teles M."/>
            <person name="MacKenzie S."/>
            <person name="Amaro C."/>
        </authorList>
    </citation>
    <scope>NUCLEOTIDE SEQUENCE</scope>
</reference>
<dbReference type="AlphaFoldDB" id="A0A0E9VM48"/>
<accession>A0A0E9VM48</accession>
<protein>
    <submittedName>
        <fullName evidence="2">Uncharacterized protein</fullName>
    </submittedName>
</protein>
<proteinExistence type="predicted"/>